<evidence type="ECO:0000256" key="1">
    <source>
        <dbReference type="SAM" id="MobiDB-lite"/>
    </source>
</evidence>
<evidence type="ECO:0000313" key="2">
    <source>
        <dbReference type="EMBL" id="KAA8585662.1"/>
    </source>
</evidence>
<keyword evidence="3" id="KW-1185">Reference proteome</keyword>
<feature type="compositionally biased region" description="Polar residues" evidence="1">
    <location>
        <begin position="14"/>
        <end position="31"/>
    </location>
</feature>
<dbReference type="AlphaFoldDB" id="A0A5J5CTD8"/>
<proteinExistence type="predicted"/>
<sequence>MEKKEEEDALEGSSIITSQEQHRTQPMTLQTHSLNELLRSTTWRRSLPKRLKDNAKLSPHYHTSSLEVFHSVILWFSPKKNVGMLGLDWDDLMDMIMEKVLGNPLLYKDKILKINIPLDLSLQYEHSDKEEVIAS</sequence>
<comment type="caution">
    <text evidence="2">The sequence shown here is derived from an EMBL/GenBank/DDBJ whole genome shotgun (WGS) entry which is preliminary data.</text>
</comment>
<evidence type="ECO:0000313" key="3">
    <source>
        <dbReference type="Proteomes" id="UP000327493"/>
    </source>
</evidence>
<reference evidence="2 3" key="1">
    <citation type="submission" date="2019-08" db="EMBL/GenBank/DDBJ databases">
        <title>A chromosome-level genome assembly, high-density linkage maps, and genome scans reveal the genomic architecture of hybrid incompatibilities underlying speciation via character displacement in darters (Percidae: Etheostominae).</title>
        <authorList>
            <person name="Moran R.L."/>
            <person name="Catchen J.M."/>
            <person name="Fuller R.C."/>
        </authorList>
    </citation>
    <scope>NUCLEOTIDE SEQUENCE [LARGE SCALE GENOMIC DNA]</scope>
    <source>
        <strain evidence="2">EspeVRDwgs_2016</strain>
        <tissue evidence="2">Muscle</tissue>
    </source>
</reference>
<dbReference type="EMBL" id="VOFY01000015">
    <property type="protein sequence ID" value="KAA8585662.1"/>
    <property type="molecule type" value="Genomic_DNA"/>
</dbReference>
<name>A0A5J5CTD8_9PERO</name>
<dbReference type="Proteomes" id="UP000327493">
    <property type="component" value="Chromosome 15"/>
</dbReference>
<feature type="region of interest" description="Disordered" evidence="1">
    <location>
        <begin position="1"/>
        <end position="31"/>
    </location>
</feature>
<organism evidence="2 3">
    <name type="scientific">Etheostoma spectabile</name>
    <name type="common">orangethroat darter</name>
    <dbReference type="NCBI Taxonomy" id="54343"/>
    <lineage>
        <taxon>Eukaryota</taxon>
        <taxon>Metazoa</taxon>
        <taxon>Chordata</taxon>
        <taxon>Craniata</taxon>
        <taxon>Vertebrata</taxon>
        <taxon>Euteleostomi</taxon>
        <taxon>Actinopterygii</taxon>
        <taxon>Neopterygii</taxon>
        <taxon>Teleostei</taxon>
        <taxon>Neoteleostei</taxon>
        <taxon>Acanthomorphata</taxon>
        <taxon>Eupercaria</taxon>
        <taxon>Perciformes</taxon>
        <taxon>Percoidei</taxon>
        <taxon>Percidae</taxon>
        <taxon>Etheostomatinae</taxon>
        <taxon>Etheostoma</taxon>
    </lineage>
</organism>
<accession>A0A5J5CTD8</accession>
<protein>
    <submittedName>
        <fullName evidence="2">Uncharacterized protein</fullName>
    </submittedName>
</protein>
<gene>
    <name evidence="2" type="ORF">FQN60_004356</name>
</gene>